<evidence type="ECO:0000313" key="1">
    <source>
        <dbReference type="EMBL" id="CAG8593868.1"/>
    </source>
</evidence>
<protein>
    <submittedName>
        <fullName evidence="1">6296_t:CDS:1</fullName>
    </submittedName>
</protein>
<organism evidence="1 2">
    <name type="scientific">Funneliformis caledonium</name>
    <dbReference type="NCBI Taxonomy" id="1117310"/>
    <lineage>
        <taxon>Eukaryota</taxon>
        <taxon>Fungi</taxon>
        <taxon>Fungi incertae sedis</taxon>
        <taxon>Mucoromycota</taxon>
        <taxon>Glomeromycotina</taxon>
        <taxon>Glomeromycetes</taxon>
        <taxon>Glomerales</taxon>
        <taxon>Glomeraceae</taxon>
        <taxon>Funneliformis</taxon>
    </lineage>
</organism>
<reference evidence="1" key="1">
    <citation type="submission" date="2021-06" db="EMBL/GenBank/DDBJ databases">
        <authorList>
            <person name="Kallberg Y."/>
            <person name="Tangrot J."/>
            <person name="Rosling A."/>
        </authorList>
    </citation>
    <scope>NUCLEOTIDE SEQUENCE</scope>
    <source>
        <strain evidence="1">UK204</strain>
    </source>
</reference>
<name>A0A9N9GAW1_9GLOM</name>
<accession>A0A9N9GAW1</accession>
<keyword evidence="2" id="KW-1185">Reference proteome</keyword>
<gene>
    <name evidence="1" type="ORF">FCALED_LOCUS8238</name>
</gene>
<dbReference type="OrthoDB" id="2444049at2759"/>
<comment type="caution">
    <text evidence="1">The sequence shown here is derived from an EMBL/GenBank/DDBJ whole genome shotgun (WGS) entry which is preliminary data.</text>
</comment>
<dbReference type="AlphaFoldDB" id="A0A9N9GAW1"/>
<evidence type="ECO:0000313" key="2">
    <source>
        <dbReference type="Proteomes" id="UP000789570"/>
    </source>
</evidence>
<proteinExistence type="predicted"/>
<dbReference type="EMBL" id="CAJVPQ010002352">
    <property type="protein sequence ID" value="CAG8593868.1"/>
    <property type="molecule type" value="Genomic_DNA"/>
</dbReference>
<dbReference type="Proteomes" id="UP000789570">
    <property type="component" value="Unassembled WGS sequence"/>
</dbReference>
<sequence length="122" mass="14207">MYFIKELSEAIKILANDEFEELFNNLKSGINKAYEYFENVICGLGGDSAHLFANSWRECWKKQQVEELYNKLDLKTHANMSLSLKQSKLRLASSKVGKENLTAGLEEFRAQRQFRFKTSNHH</sequence>